<reference evidence="1" key="1">
    <citation type="submission" date="2021-01" db="EMBL/GenBank/DDBJ databases">
        <authorList>
            <person name="Corre E."/>
            <person name="Pelletier E."/>
            <person name="Niang G."/>
            <person name="Scheremetjew M."/>
            <person name="Finn R."/>
            <person name="Kale V."/>
            <person name="Holt S."/>
            <person name="Cochrane G."/>
            <person name="Meng A."/>
            <person name="Brown T."/>
            <person name="Cohen L."/>
        </authorList>
    </citation>
    <scope>NUCLEOTIDE SEQUENCE</scope>
    <source>
        <strain evidence="1">CCMP3328</strain>
    </source>
</reference>
<evidence type="ECO:0000313" key="1">
    <source>
        <dbReference type="EMBL" id="CAD8330607.1"/>
    </source>
</evidence>
<gene>
    <name evidence="1" type="ORF">CAUS1442_LOCUS2705</name>
</gene>
<dbReference type="AlphaFoldDB" id="A0A7R9WQR3"/>
<sequence>MTTVNATYENTIATFQPVLDAANRGAEGLVMGRHSDASRCLSWALSTVKQQLKDVRQKSHLTQLNKQAPECGDATSMETEMDTSMDEATTDGAIHLSCIDIPVTALPAQDYVLYNQALTVSSSSPAAAHPQEHQMEETAVQALSFVLLHNLALLHHFQALQTRECETARRQALLSRAKTLYENTIRLWSSSYIQPPAQDADSSHTVTQYAGIWNNLAHVCLLLGEHELADRCWEEILRVAREDRSQSQHASAGTSAGSNANSQGLGHGSYGIFLENIVHMMCKSHEAAAAA</sequence>
<organism evidence="1">
    <name type="scientific">Craspedostauros australis</name>
    <dbReference type="NCBI Taxonomy" id="1486917"/>
    <lineage>
        <taxon>Eukaryota</taxon>
        <taxon>Sar</taxon>
        <taxon>Stramenopiles</taxon>
        <taxon>Ochrophyta</taxon>
        <taxon>Bacillariophyta</taxon>
        <taxon>Bacillariophyceae</taxon>
        <taxon>Bacillariophycidae</taxon>
        <taxon>Naviculales</taxon>
        <taxon>Naviculaceae</taxon>
        <taxon>Craspedostauros</taxon>
    </lineage>
</organism>
<proteinExistence type="predicted"/>
<dbReference type="Gene3D" id="1.25.40.10">
    <property type="entry name" value="Tetratricopeptide repeat domain"/>
    <property type="match status" value="1"/>
</dbReference>
<accession>A0A7R9WQR3</accession>
<evidence type="ECO:0008006" key="2">
    <source>
        <dbReference type="Google" id="ProtNLM"/>
    </source>
</evidence>
<dbReference type="InterPro" id="IPR011990">
    <property type="entry name" value="TPR-like_helical_dom_sf"/>
</dbReference>
<dbReference type="EMBL" id="HBEF01004380">
    <property type="protein sequence ID" value="CAD8330607.1"/>
    <property type="molecule type" value="Transcribed_RNA"/>
</dbReference>
<protein>
    <recommendedName>
        <fullName evidence="2">KIF-binding protein</fullName>
    </recommendedName>
</protein>
<name>A0A7R9WQR3_9STRA</name>